<dbReference type="NCBIfam" id="TIGR00956">
    <property type="entry name" value="3a01205"/>
    <property type="match status" value="1"/>
</dbReference>
<keyword evidence="2" id="KW-0813">Transport</keyword>
<dbReference type="PANTHER" id="PTHR19241">
    <property type="entry name" value="ATP-BINDING CASSETTE TRANSPORTER"/>
    <property type="match status" value="1"/>
</dbReference>
<feature type="transmembrane region" description="Helical" evidence="10">
    <location>
        <begin position="509"/>
        <end position="533"/>
    </location>
</feature>
<feature type="domain" description="ABC transporter" evidence="11">
    <location>
        <begin position="155"/>
        <end position="404"/>
    </location>
</feature>
<dbReference type="InterPro" id="IPR027417">
    <property type="entry name" value="P-loop_NTPase"/>
</dbReference>
<dbReference type="InterPro" id="IPR003439">
    <property type="entry name" value="ABC_transporter-like_ATP-bd"/>
</dbReference>
<dbReference type="CDD" id="cd03233">
    <property type="entry name" value="ABCG_PDR_domain1"/>
    <property type="match status" value="1"/>
</dbReference>
<evidence type="ECO:0000256" key="3">
    <source>
        <dbReference type="ARBA" id="ARBA00022692"/>
    </source>
</evidence>
<evidence type="ECO:0000256" key="5">
    <source>
        <dbReference type="ARBA" id="ARBA00022741"/>
    </source>
</evidence>
<dbReference type="CDD" id="cd03232">
    <property type="entry name" value="ABCG_PDR_domain2"/>
    <property type="match status" value="1"/>
</dbReference>
<feature type="compositionally biased region" description="Basic and acidic residues" evidence="9">
    <location>
        <begin position="1495"/>
        <end position="1504"/>
    </location>
</feature>
<keyword evidence="5" id="KW-0547">Nucleotide-binding</keyword>
<protein>
    <recommendedName>
        <fullName evidence="11">ABC transporter domain-containing protein</fullName>
    </recommendedName>
</protein>
<dbReference type="PROSITE" id="PS00211">
    <property type="entry name" value="ABC_TRANSPORTER_1"/>
    <property type="match status" value="1"/>
</dbReference>
<proteinExistence type="predicted"/>
<dbReference type="GO" id="GO:0016887">
    <property type="term" value="F:ATP hydrolysis activity"/>
    <property type="evidence" value="ECO:0007669"/>
    <property type="project" value="InterPro"/>
</dbReference>
<dbReference type="Gene3D" id="3.40.50.300">
    <property type="entry name" value="P-loop containing nucleotide triphosphate hydrolases"/>
    <property type="match status" value="2"/>
</dbReference>
<feature type="transmembrane region" description="Helical" evidence="10">
    <location>
        <begin position="622"/>
        <end position="642"/>
    </location>
</feature>
<feature type="transmembrane region" description="Helical" evidence="10">
    <location>
        <begin position="545"/>
        <end position="566"/>
    </location>
</feature>
<dbReference type="InterPro" id="IPR005285">
    <property type="entry name" value="Drug-R_PDR/CDR"/>
</dbReference>
<dbReference type="InterPro" id="IPR034001">
    <property type="entry name" value="ABCG_PDR_1"/>
</dbReference>
<dbReference type="GO" id="GO:1990961">
    <property type="term" value="P:xenobiotic detoxification by transmembrane export across the plasma membrane"/>
    <property type="evidence" value="ECO:0007669"/>
    <property type="project" value="InterPro"/>
</dbReference>
<dbReference type="SUPFAM" id="SSF52540">
    <property type="entry name" value="P-loop containing nucleoside triphosphate hydrolases"/>
    <property type="match status" value="2"/>
</dbReference>
<dbReference type="FunFam" id="3.40.50.300:FF:000054">
    <property type="entry name" value="ABC multidrug transporter atrF"/>
    <property type="match status" value="1"/>
</dbReference>
<dbReference type="PROSITE" id="PS50893">
    <property type="entry name" value="ABC_TRANSPORTER_2"/>
    <property type="match status" value="2"/>
</dbReference>
<feature type="transmembrane region" description="Helical" evidence="10">
    <location>
        <begin position="654"/>
        <end position="678"/>
    </location>
</feature>
<feature type="transmembrane region" description="Helical" evidence="10">
    <location>
        <begin position="1330"/>
        <end position="1348"/>
    </location>
</feature>
<reference evidence="13" key="1">
    <citation type="journal article" date="2015" name="J. Biotechnol.">
        <title>The structure of the Cyberlindnera jadinii genome and its relation to Candida utilis analyzed by the occurrence of single nucleotide polymorphisms.</title>
        <authorList>
            <person name="Rupp O."/>
            <person name="Brinkrolf K."/>
            <person name="Buerth C."/>
            <person name="Kunigo M."/>
            <person name="Schneider J."/>
            <person name="Jaenicke S."/>
            <person name="Goesmann A."/>
            <person name="Puehler A."/>
            <person name="Jaeger K.-E."/>
            <person name="Ernst J.F."/>
        </authorList>
    </citation>
    <scope>NUCLEOTIDE SEQUENCE [LARGE SCALE GENOMIC DNA]</scope>
    <source>
        <strain evidence="13">ATCC 18201 / CBS 1600 / BCRC 20928 / JCM 3617 / NBRC 0987 / NRRL Y-1542</strain>
    </source>
</reference>
<keyword evidence="7 10" id="KW-1133">Transmembrane helix</keyword>
<comment type="subcellular location">
    <subcellularLocation>
        <location evidence="1">Membrane</location>
        <topology evidence="1">Multi-pass membrane protein</topology>
    </subcellularLocation>
</comment>
<feature type="region of interest" description="Disordered" evidence="9">
    <location>
        <begin position="1478"/>
        <end position="1510"/>
    </location>
</feature>
<dbReference type="Proteomes" id="UP000038830">
    <property type="component" value="Unassembled WGS sequence"/>
</dbReference>
<evidence type="ECO:0000256" key="8">
    <source>
        <dbReference type="ARBA" id="ARBA00023136"/>
    </source>
</evidence>
<name>A0A0H5C805_CYBJN</name>
<dbReference type="Pfam" id="PF06422">
    <property type="entry name" value="PDR_CDR"/>
    <property type="match status" value="1"/>
</dbReference>
<dbReference type="GO" id="GO:0005524">
    <property type="term" value="F:ATP binding"/>
    <property type="evidence" value="ECO:0007669"/>
    <property type="project" value="UniProtKB-KW"/>
</dbReference>
<keyword evidence="4" id="KW-0677">Repeat</keyword>
<dbReference type="Pfam" id="PF01061">
    <property type="entry name" value="ABC2_membrane"/>
    <property type="match status" value="2"/>
</dbReference>
<sequence>MGDTLDSTDPAAERRSAHYKGLDAQVEGQIQELARALTPMSDVVSGSSSEESDSGSVLSRALSTASTIAPGVNPMGDDLEELDPRLNPDNPDFSSRYWIKNIRAFMDKDEAHYQNYSFGIAYKNLRASGEATDADYQTATLNAPLKFAGQYAKRFLSSKTAKRKSQFDILKHMDGLVRPGEILVVLGRPGSGCTTLLKSIAANTHGFEIGEESQISYDGLSPHDIRKHFRGDIVYQAESDIHFPHLTVWQTLFTAARFRTPQNRIPGVTRDDYAAAMTNVYMATYGLLHTKNTKVGSELVRGVSGGERKRVSIAEVSLAGAKLQCWDNATRGLDAATALEFIRALRTSADVLDTTAIIAIYQCSQDAYDLFDKVSVLYDGYQIFFGRADEAKQYFLKMGWECPQRQTTADFLTSVTSPRERIPRKGYEDKVPRTAKEFETYWKNSPEYTELIAEVDSALNGVDQSTQFYASKHARQARHMRKSSPYTVSFPMQTKYLLAREFQRIRNNIGFHGFSLLANSLMALVLSSIFYNLPSATSSFYYRGAAMFFALLVNGFSSFLEIMSLFEARPIIEKHKGYGLYHPSADALASVLSQIPFKIFTALFFNLIYYFMVNFRREPGYFFFYLFVNILATFTMSHYFRLVGSMSSTLPQAVVPGNIIMLTMILFTGFTIPINYMLGWCRWINYLDPMAYAFESLMVNEFYNRIFECSSYIPGNPADNPSWPSDSWVCNVVGASAGETYVNGTLYLETSFRYSHGNKWRNVGILIAFMIALLAAYMLFSEYNESAKQKGEILLFQRSTLRKLKREKALNDIETGKERDITLEPEEEDVNVDVIQAGKDIFHWRDVHYTIKIKSEYREILSGVDGWVKPGTLTALMGASGAGKTTLLDVLASRVTMGVVTGSMFVNGHLRDSSFQRSTGYVQQQDLHLETATVREALRFSAYMRQPSSVPKQEKNEYVEEVIKILDMQKYADAVVGVAGEGLNVEQRKRLSIGVELAAKPKLLLFLDEPTSGLDSQTAWSICQLMRKLANHGQAILCTIHQPSAILMQEFDRLLFLASGGRPVYFGDLGDHCQTLIDYFENHGSPKCPPDANPAEWMLHVIGAAPGSHANQDYHQVWLESDERKEVLKELEYMEKELVKLPYDPTAEQEEFATSIPYQFVTVVKRTFQMYWRTPSYTWAKLFLASSSPLFIGFVFFNADLSLQGLQNQMFALFMILMIFNPTIQQQLPMFVRQRDLYEVRERPSKTFSWTAFMAAQIAAEIPWSFVLGTISYFAFYYPAGFYHNAEPTNQVNQRGAYAWLYMCLLFIFTSTFGNMCIAPLELADSAGNVVSLSFTLCLTFCGVLVGPDQLPGFWIFMYRVSPLTYFIDGFLSNALGNAKVTCSQDELRVLNPPESNMTCSEYLGEYLESAGTGYLTDGSSTSDCEMCPMSTTNDFLSTINCSYSRKWRNLGIFCAYIVINVVGAVLFYWLARVPKKKNRVKEKSPFASSSSADSENKDVDSNLEKVTTQ</sequence>
<dbReference type="InterPro" id="IPR003593">
    <property type="entry name" value="AAA+_ATPase"/>
</dbReference>
<feature type="transmembrane region" description="Helical" evidence="10">
    <location>
        <begin position="587"/>
        <end position="610"/>
    </location>
</feature>
<evidence type="ECO:0000256" key="10">
    <source>
        <dbReference type="SAM" id="Phobius"/>
    </source>
</evidence>
<feature type="transmembrane region" description="Helical" evidence="10">
    <location>
        <begin position="760"/>
        <end position="780"/>
    </location>
</feature>
<feature type="region of interest" description="Disordered" evidence="9">
    <location>
        <begin position="1"/>
        <end position="24"/>
    </location>
</feature>
<accession>A0A0H5C805</accession>
<keyword evidence="8 10" id="KW-0472">Membrane</keyword>
<keyword evidence="3 10" id="KW-0812">Transmembrane</keyword>
<feature type="transmembrane region" description="Helical" evidence="10">
    <location>
        <begin position="1298"/>
        <end position="1318"/>
    </location>
</feature>
<dbReference type="InterPro" id="IPR034003">
    <property type="entry name" value="ABCG_PDR_2"/>
</dbReference>
<feature type="transmembrane region" description="Helical" evidence="10">
    <location>
        <begin position="1179"/>
        <end position="1199"/>
    </location>
</feature>
<feature type="transmembrane region" description="Helical" evidence="10">
    <location>
        <begin position="1211"/>
        <end position="1232"/>
    </location>
</feature>
<dbReference type="GO" id="GO:0016020">
    <property type="term" value="C:membrane"/>
    <property type="evidence" value="ECO:0007669"/>
    <property type="project" value="UniProtKB-SubCell"/>
</dbReference>
<organism evidence="12 13">
    <name type="scientific">Cyberlindnera jadinii (strain ATCC 18201 / CBS 1600 / BCRC 20928 / JCM 3617 / NBRC 0987 / NRRL Y-1542)</name>
    <name type="common">Torula yeast</name>
    <name type="synonym">Candida utilis</name>
    <dbReference type="NCBI Taxonomy" id="983966"/>
    <lineage>
        <taxon>Eukaryota</taxon>
        <taxon>Fungi</taxon>
        <taxon>Dikarya</taxon>
        <taxon>Ascomycota</taxon>
        <taxon>Saccharomycotina</taxon>
        <taxon>Saccharomycetes</taxon>
        <taxon>Phaffomycetales</taxon>
        <taxon>Phaffomycetaceae</taxon>
        <taxon>Cyberlindnera</taxon>
    </lineage>
</organism>
<evidence type="ECO:0000259" key="11">
    <source>
        <dbReference type="PROSITE" id="PS50893"/>
    </source>
</evidence>
<dbReference type="SMART" id="SM00382">
    <property type="entry name" value="AAA"/>
    <property type="match status" value="2"/>
</dbReference>
<keyword evidence="6" id="KW-0067">ATP-binding</keyword>
<feature type="transmembrane region" description="Helical" evidence="10">
    <location>
        <begin position="1253"/>
        <end position="1278"/>
    </location>
</feature>
<evidence type="ECO:0000313" key="12">
    <source>
        <dbReference type="EMBL" id="CEP24326.1"/>
    </source>
</evidence>
<dbReference type="InterPro" id="IPR029481">
    <property type="entry name" value="ABC_trans_N"/>
</dbReference>
<gene>
    <name evidence="12" type="ORF">BN1211_5124</name>
</gene>
<dbReference type="InterPro" id="IPR017871">
    <property type="entry name" value="ABC_transporter-like_CS"/>
</dbReference>
<dbReference type="Pfam" id="PF14510">
    <property type="entry name" value="ABC_trans_N"/>
    <property type="match status" value="1"/>
</dbReference>
<evidence type="ECO:0000256" key="7">
    <source>
        <dbReference type="ARBA" id="ARBA00022989"/>
    </source>
</evidence>
<dbReference type="InterPro" id="IPR013525">
    <property type="entry name" value="ABC2_TM"/>
</dbReference>
<feature type="domain" description="ABC transporter" evidence="11">
    <location>
        <begin position="842"/>
        <end position="1084"/>
    </location>
</feature>
<dbReference type="InterPro" id="IPR010929">
    <property type="entry name" value="PDR_CDR_ABC"/>
</dbReference>
<evidence type="ECO:0000256" key="6">
    <source>
        <dbReference type="ARBA" id="ARBA00022840"/>
    </source>
</evidence>
<evidence type="ECO:0000313" key="13">
    <source>
        <dbReference type="Proteomes" id="UP000038830"/>
    </source>
</evidence>
<feature type="transmembrane region" description="Helical" evidence="10">
    <location>
        <begin position="1451"/>
        <end position="1472"/>
    </location>
</feature>
<evidence type="ECO:0000256" key="2">
    <source>
        <dbReference type="ARBA" id="ARBA00022448"/>
    </source>
</evidence>
<evidence type="ECO:0000256" key="1">
    <source>
        <dbReference type="ARBA" id="ARBA00004141"/>
    </source>
</evidence>
<dbReference type="GO" id="GO:0140359">
    <property type="term" value="F:ABC-type transporter activity"/>
    <property type="evidence" value="ECO:0007669"/>
    <property type="project" value="InterPro"/>
</dbReference>
<dbReference type="EMBL" id="CDQK01000006">
    <property type="protein sequence ID" value="CEP24326.1"/>
    <property type="molecule type" value="Genomic_DNA"/>
</dbReference>
<evidence type="ECO:0000256" key="4">
    <source>
        <dbReference type="ARBA" id="ARBA00022737"/>
    </source>
</evidence>
<dbReference type="Pfam" id="PF00005">
    <property type="entry name" value="ABC_tran"/>
    <property type="match status" value="2"/>
</dbReference>
<feature type="region of interest" description="Disordered" evidence="9">
    <location>
        <begin position="41"/>
        <end position="60"/>
    </location>
</feature>
<evidence type="ECO:0000256" key="9">
    <source>
        <dbReference type="SAM" id="MobiDB-lite"/>
    </source>
</evidence>